<proteinExistence type="predicted"/>
<dbReference type="EMBL" id="BARS01051300">
    <property type="protein sequence ID" value="GAG44058.1"/>
    <property type="molecule type" value="Genomic_DNA"/>
</dbReference>
<dbReference type="AlphaFoldDB" id="X0Y5V3"/>
<sequence length="203" mass="22728">MNIDELLADERFEKADLGGKKTYLDRFYGQVTDGTPNDPQALEKDRILGGLSIKDQITKTESPNRKAFLTQKLGAYGAFHASAYGITDREELGKAQSEFYDKGMGSFNRLEEEMDREEDMGLALDVAGMRQTYFPLNEQGELVGWEQPVTKGKAGIAKAWEVATSKFKGDDGDRAKIEKGMRDLIERVGEDKAEEMIRTATKE</sequence>
<accession>X0Y5V3</accession>
<evidence type="ECO:0000313" key="1">
    <source>
        <dbReference type="EMBL" id="GAG44058.1"/>
    </source>
</evidence>
<protein>
    <submittedName>
        <fullName evidence="1">Uncharacterized protein</fullName>
    </submittedName>
</protein>
<reference evidence="1" key="1">
    <citation type="journal article" date="2014" name="Front. Microbiol.">
        <title>High frequency of phylogenetically diverse reductive dehalogenase-homologous genes in deep subseafloor sedimentary metagenomes.</title>
        <authorList>
            <person name="Kawai M."/>
            <person name="Futagami T."/>
            <person name="Toyoda A."/>
            <person name="Takaki Y."/>
            <person name="Nishi S."/>
            <person name="Hori S."/>
            <person name="Arai W."/>
            <person name="Tsubouchi T."/>
            <person name="Morono Y."/>
            <person name="Uchiyama I."/>
            <person name="Ito T."/>
            <person name="Fujiyama A."/>
            <person name="Inagaki F."/>
            <person name="Takami H."/>
        </authorList>
    </citation>
    <scope>NUCLEOTIDE SEQUENCE</scope>
    <source>
        <strain evidence="1">Expedition CK06-06</strain>
    </source>
</reference>
<comment type="caution">
    <text evidence="1">The sequence shown here is derived from an EMBL/GenBank/DDBJ whole genome shotgun (WGS) entry which is preliminary data.</text>
</comment>
<feature type="non-terminal residue" evidence="1">
    <location>
        <position position="203"/>
    </location>
</feature>
<organism evidence="1">
    <name type="scientific">marine sediment metagenome</name>
    <dbReference type="NCBI Taxonomy" id="412755"/>
    <lineage>
        <taxon>unclassified sequences</taxon>
        <taxon>metagenomes</taxon>
        <taxon>ecological metagenomes</taxon>
    </lineage>
</organism>
<name>X0Y5V3_9ZZZZ</name>
<gene>
    <name evidence="1" type="ORF">S01H1_76441</name>
</gene>